<gene>
    <name evidence="2" type="ORF">GCM10023321_19610</name>
</gene>
<feature type="region of interest" description="Disordered" evidence="1">
    <location>
        <begin position="33"/>
        <end position="58"/>
    </location>
</feature>
<evidence type="ECO:0000256" key="1">
    <source>
        <dbReference type="SAM" id="MobiDB-lite"/>
    </source>
</evidence>
<evidence type="ECO:0000313" key="3">
    <source>
        <dbReference type="Proteomes" id="UP001428817"/>
    </source>
</evidence>
<name>A0ABP9PVU2_9PSEU</name>
<protein>
    <submittedName>
        <fullName evidence="2">Uncharacterized protein</fullName>
    </submittedName>
</protein>
<dbReference type="Proteomes" id="UP001428817">
    <property type="component" value="Unassembled WGS sequence"/>
</dbReference>
<proteinExistence type="predicted"/>
<accession>A0ABP9PVU2</accession>
<sequence>MTEPVVGSGSWPAWIARVEKPFTQRRYAPPLRAGVTARGSGRAATQPAKVTEPGCQSD</sequence>
<organism evidence="2 3">
    <name type="scientific">Pseudonocardia eucalypti</name>
    <dbReference type="NCBI Taxonomy" id="648755"/>
    <lineage>
        <taxon>Bacteria</taxon>
        <taxon>Bacillati</taxon>
        <taxon>Actinomycetota</taxon>
        <taxon>Actinomycetes</taxon>
        <taxon>Pseudonocardiales</taxon>
        <taxon>Pseudonocardiaceae</taxon>
        <taxon>Pseudonocardia</taxon>
    </lineage>
</organism>
<reference evidence="3" key="1">
    <citation type="journal article" date="2019" name="Int. J. Syst. Evol. Microbiol.">
        <title>The Global Catalogue of Microorganisms (GCM) 10K type strain sequencing project: providing services to taxonomists for standard genome sequencing and annotation.</title>
        <authorList>
            <consortium name="The Broad Institute Genomics Platform"/>
            <consortium name="The Broad Institute Genome Sequencing Center for Infectious Disease"/>
            <person name="Wu L."/>
            <person name="Ma J."/>
        </authorList>
    </citation>
    <scope>NUCLEOTIDE SEQUENCE [LARGE SCALE GENOMIC DNA]</scope>
    <source>
        <strain evidence="3">JCM 18303</strain>
    </source>
</reference>
<evidence type="ECO:0000313" key="2">
    <source>
        <dbReference type="EMBL" id="GAA5151854.1"/>
    </source>
</evidence>
<keyword evidence="3" id="KW-1185">Reference proteome</keyword>
<dbReference type="EMBL" id="BAABJP010000007">
    <property type="protein sequence ID" value="GAA5151854.1"/>
    <property type="molecule type" value="Genomic_DNA"/>
</dbReference>
<comment type="caution">
    <text evidence="2">The sequence shown here is derived from an EMBL/GenBank/DDBJ whole genome shotgun (WGS) entry which is preliminary data.</text>
</comment>